<feature type="transmembrane region" description="Helical" evidence="1">
    <location>
        <begin position="64"/>
        <end position="81"/>
    </location>
</feature>
<dbReference type="STRING" id="660521.SAMN04487949_2264"/>
<evidence type="ECO:0008006" key="4">
    <source>
        <dbReference type="Google" id="ProtNLM"/>
    </source>
</evidence>
<feature type="transmembrane region" description="Helical" evidence="1">
    <location>
        <begin position="21"/>
        <end position="44"/>
    </location>
</feature>
<feature type="transmembrane region" description="Helical" evidence="1">
    <location>
        <begin position="303"/>
        <end position="322"/>
    </location>
</feature>
<feature type="transmembrane region" description="Helical" evidence="1">
    <location>
        <begin position="88"/>
        <end position="110"/>
    </location>
</feature>
<feature type="transmembrane region" description="Helical" evidence="1">
    <location>
        <begin position="165"/>
        <end position="184"/>
    </location>
</feature>
<evidence type="ECO:0000313" key="3">
    <source>
        <dbReference type="Proteomes" id="UP000199451"/>
    </source>
</evidence>
<dbReference type="EMBL" id="FNHL01000002">
    <property type="protein sequence ID" value="SDM61452.1"/>
    <property type="molecule type" value="Genomic_DNA"/>
</dbReference>
<feature type="transmembrane region" description="Helical" evidence="1">
    <location>
        <begin position="191"/>
        <end position="210"/>
    </location>
</feature>
<feature type="transmembrane region" description="Helical" evidence="1">
    <location>
        <begin position="372"/>
        <end position="392"/>
    </location>
</feature>
<feature type="transmembrane region" description="Helical" evidence="1">
    <location>
        <begin position="216"/>
        <end position="234"/>
    </location>
</feature>
<dbReference type="OrthoDB" id="137309at2157"/>
<protein>
    <recommendedName>
        <fullName evidence="4">Dolichyl-phosphate-mannose-protein mannosyltransferase</fullName>
    </recommendedName>
</protein>
<keyword evidence="1" id="KW-0472">Membrane</keyword>
<dbReference type="Proteomes" id="UP000199451">
    <property type="component" value="Unassembled WGS sequence"/>
</dbReference>
<reference evidence="3" key="1">
    <citation type="submission" date="2016-10" db="EMBL/GenBank/DDBJ databases">
        <authorList>
            <person name="Varghese N."/>
            <person name="Submissions S."/>
        </authorList>
    </citation>
    <scope>NUCLEOTIDE SEQUENCE [LARGE SCALE GENOMIC DNA]</scope>
    <source>
        <strain evidence="3">CGMCC 1.10119</strain>
    </source>
</reference>
<organism evidence="2 3">
    <name type="scientific">Halogranum gelatinilyticum</name>
    <dbReference type="NCBI Taxonomy" id="660521"/>
    <lineage>
        <taxon>Archaea</taxon>
        <taxon>Methanobacteriati</taxon>
        <taxon>Methanobacteriota</taxon>
        <taxon>Stenosarchaea group</taxon>
        <taxon>Halobacteria</taxon>
        <taxon>Halobacteriales</taxon>
        <taxon>Haloferacaceae</taxon>
    </lineage>
</organism>
<accession>A0A1G9UNB8</accession>
<dbReference type="AlphaFoldDB" id="A0A1G9UNB8"/>
<feature type="transmembrane region" description="Helical" evidence="1">
    <location>
        <begin position="271"/>
        <end position="291"/>
    </location>
</feature>
<keyword evidence="3" id="KW-1185">Reference proteome</keyword>
<feature type="transmembrane region" description="Helical" evidence="1">
    <location>
        <begin position="463"/>
        <end position="484"/>
    </location>
</feature>
<keyword evidence="1" id="KW-1133">Transmembrane helix</keyword>
<sequence>MLQTITTAMKRQTGRYSFQTGLSLQTLNTVALVLGNLVFIVGIYAARSVPASGYEVDIYRATPLLFWGSVAFALVAALWVLTHPSDRLSWAAALTLAAVAGLSIPAVPLLRGYFFYGLTDALHHLGWARELLAGATTFFGDLYPATHVFSAVIAVLSGASIERSMLLVVLLLISGYVVFTTLVVREILPGRTATVVAVFVGLLFLPINHVAFGPHFHTYSLATFFFPFLLYLVVKHVTATRPDPTLPGRLSATDLGFLFAGATIVVLHPQVAANVVVLLGTFAVVQFVARWRAPDSRFGRSKPVYGQFVFLSAVFLAWNVQYDALFGLSTSLADSLVGVATGTGQESPQLIADRAASAEGAGTSVTALFGKIFLLKLVFVAIAGTVVARDVVGYLKSRGRATAARSDGGDGSALGDRLALEAGRSPEVGRSLGVDIVVGLLTVSGLALAVFFAAHYLGGVQGYFFRHVGFGMVLVSFLAVVGIVRFIEASRHTSPTRRRALRSTAFALTVAVLVVSMAAFFASPYISLPSNHVSEQQYAGHATTFEYGVDNAAYAALRTGPERYYDARGANLDNRLSWGIGPEDMGASLRDVRDHDYPQEDFYYLFMTETDRQKELVAYNGLRFSADDFETVSHQEGVSRVVTNGEVDAYQVLYSTVEDDGPGE</sequence>
<keyword evidence="1" id="KW-0812">Transmembrane</keyword>
<name>A0A1G9UNB8_9EURY</name>
<feature type="transmembrane region" description="Helical" evidence="1">
    <location>
        <begin position="432"/>
        <end position="457"/>
    </location>
</feature>
<evidence type="ECO:0000313" key="2">
    <source>
        <dbReference type="EMBL" id="SDM61452.1"/>
    </source>
</evidence>
<proteinExistence type="predicted"/>
<gene>
    <name evidence="2" type="ORF">SAMN04487949_2264</name>
</gene>
<evidence type="ECO:0000256" key="1">
    <source>
        <dbReference type="SAM" id="Phobius"/>
    </source>
</evidence>
<feature type="transmembrane region" description="Helical" evidence="1">
    <location>
        <begin position="505"/>
        <end position="526"/>
    </location>
</feature>
<dbReference type="RefSeq" id="WP_089697540.1">
    <property type="nucleotide sequence ID" value="NZ_FNHL01000002.1"/>
</dbReference>